<dbReference type="Proteomes" id="UP000035680">
    <property type="component" value="Unassembled WGS sequence"/>
</dbReference>
<keyword evidence="1" id="KW-1185">Reference proteome</keyword>
<dbReference type="AlphaFoldDB" id="A0A0K0FDA1"/>
<protein>
    <submittedName>
        <fullName evidence="2">Kinesin motor domain-containing protein</fullName>
    </submittedName>
</protein>
<proteinExistence type="predicted"/>
<reference evidence="1" key="1">
    <citation type="submission" date="2014-07" db="EMBL/GenBank/DDBJ databases">
        <authorList>
            <person name="Martin A.A"/>
            <person name="De Silva N."/>
        </authorList>
    </citation>
    <scope>NUCLEOTIDE SEQUENCE</scope>
</reference>
<evidence type="ECO:0000313" key="2">
    <source>
        <dbReference type="WBParaSite" id="SVE_0682100.1"/>
    </source>
</evidence>
<name>A0A0K0FDA1_STRVS</name>
<evidence type="ECO:0000313" key="1">
    <source>
        <dbReference type="Proteomes" id="UP000035680"/>
    </source>
</evidence>
<reference evidence="2" key="2">
    <citation type="submission" date="2015-08" db="UniProtKB">
        <authorList>
            <consortium name="WormBaseParasite"/>
        </authorList>
    </citation>
    <scope>IDENTIFICATION</scope>
</reference>
<accession>A0A0K0FDA1</accession>
<sequence length="194" mass="21717">MQTTMFLSSEKNARRRGRRCVIVSCKPLPIYEEVLSENSIISDISSVRIDDTAYHGSVSSNADDTMFISELTRSGDNDDLFLTHTLTDGEAGTTFLTKTLTEDGKEGREVLETTNALEATYVVTEKDKELAEESKDVKEILFGRSTEMYVATLIGGKEKGPPLTEHEKEELESKFRKIAESYGIQLCNFKIQTL</sequence>
<organism evidence="1 2">
    <name type="scientific">Strongyloides venezuelensis</name>
    <name type="common">Threadworm</name>
    <dbReference type="NCBI Taxonomy" id="75913"/>
    <lineage>
        <taxon>Eukaryota</taxon>
        <taxon>Metazoa</taxon>
        <taxon>Ecdysozoa</taxon>
        <taxon>Nematoda</taxon>
        <taxon>Chromadorea</taxon>
        <taxon>Rhabditida</taxon>
        <taxon>Tylenchina</taxon>
        <taxon>Panagrolaimomorpha</taxon>
        <taxon>Strongyloidoidea</taxon>
        <taxon>Strongyloididae</taxon>
        <taxon>Strongyloides</taxon>
    </lineage>
</organism>
<dbReference type="WBParaSite" id="SVE_0682100.1">
    <property type="protein sequence ID" value="SVE_0682100.1"/>
    <property type="gene ID" value="SVE_0682100"/>
</dbReference>